<dbReference type="Pfam" id="PF00931">
    <property type="entry name" value="NB-ARC"/>
    <property type="match status" value="1"/>
</dbReference>
<evidence type="ECO:0000313" key="8">
    <source>
        <dbReference type="Proteomes" id="UP000257109"/>
    </source>
</evidence>
<dbReference type="InterPro" id="IPR038005">
    <property type="entry name" value="RX-like_CC"/>
</dbReference>
<feature type="domain" description="NB-ARC" evidence="5">
    <location>
        <begin position="167"/>
        <end position="335"/>
    </location>
</feature>
<dbReference type="PANTHER" id="PTHR36766:SF42">
    <property type="entry name" value="NB-ARC DOMAIN DISEASE RESISTANCE PROTEIN"/>
    <property type="match status" value="1"/>
</dbReference>
<reference evidence="7" key="1">
    <citation type="submission" date="2018-05" db="EMBL/GenBank/DDBJ databases">
        <title>Draft genome of Mucuna pruriens seed.</title>
        <authorList>
            <person name="Nnadi N.E."/>
            <person name="Vos R."/>
            <person name="Hasami M.H."/>
            <person name="Devisetty U.K."/>
            <person name="Aguiy J.C."/>
        </authorList>
    </citation>
    <scope>NUCLEOTIDE SEQUENCE [LARGE SCALE GENOMIC DNA]</scope>
    <source>
        <strain evidence="7">JCA_2017</strain>
    </source>
</reference>
<evidence type="ECO:0000256" key="2">
    <source>
        <dbReference type="ARBA" id="ARBA00022741"/>
    </source>
</evidence>
<evidence type="ECO:0000259" key="6">
    <source>
        <dbReference type="Pfam" id="PF18052"/>
    </source>
</evidence>
<keyword evidence="2" id="KW-0547">Nucleotide-binding</keyword>
<feature type="non-terminal residue" evidence="7">
    <location>
        <position position="397"/>
    </location>
</feature>
<sequence length="397" mass="45374">MAEALLGIVVENLGSFIRDELAAFWGVDQQIEKLSSNLTTIRDVLKDAERKQITSHAVKNWLRKLTDAAYVLDDILDECSIQSKKLHSDGHNSCLSRVHPKDILFRCHIAKRMEDITQKFHNIHEERLMFELRAGVTEIHGKEDDEWRQTSSVITEPIVYGRDEDREQIVKFLLEHASKTEDLSIYPILGMGGLGKTTLAKQIFNDDRVSKHFNLTIWISVSDDFNNKRILKSIIECCTGKNPNLNTLEAMQKKVQQVLQSKRYLLVLDDVWNEDQEKWNELKGMLQCARGTEGATVLVTTRLDQVASIMGTHPAHRLIKLSEDDSWSLFKHHAFGPNREETEELVAIGKDIVKKCVGSPLAIKTLGSLLRYESEVTQWQNVKGSEIWDIREESNVT</sequence>
<keyword evidence="1" id="KW-0677">Repeat</keyword>
<dbReference type="GO" id="GO:0006952">
    <property type="term" value="P:defense response"/>
    <property type="evidence" value="ECO:0007669"/>
    <property type="project" value="UniProtKB-KW"/>
</dbReference>
<keyword evidence="3" id="KW-0611">Plant defense</keyword>
<dbReference type="Gene3D" id="1.20.5.4130">
    <property type="match status" value="1"/>
</dbReference>
<proteinExistence type="predicted"/>
<dbReference type="PRINTS" id="PR00364">
    <property type="entry name" value="DISEASERSIST"/>
</dbReference>
<dbReference type="InterPro" id="IPR002182">
    <property type="entry name" value="NB-ARC"/>
</dbReference>
<dbReference type="Gene3D" id="1.10.8.430">
    <property type="entry name" value="Helical domain of apoptotic protease-activating factors"/>
    <property type="match status" value="1"/>
</dbReference>
<dbReference type="SUPFAM" id="SSF52540">
    <property type="entry name" value="P-loop containing nucleoside triphosphate hydrolases"/>
    <property type="match status" value="1"/>
</dbReference>
<dbReference type="InterPro" id="IPR042197">
    <property type="entry name" value="Apaf_helical"/>
</dbReference>
<dbReference type="Gene3D" id="3.40.50.300">
    <property type="entry name" value="P-loop containing nucleotide triphosphate hydrolases"/>
    <property type="match status" value="1"/>
</dbReference>
<dbReference type="InterPro" id="IPR027417">
    <property type="entry name" value="P-loop_NTPase"/>
</dbReference>
<evidence type="ECO:0000259" key="5">
    <source>
        <dbReference type="Pfam" id="PF00931"/>
    </source>
</evidence>
<keyword evidence="8" id="KW-1185">Reference proteome</keyword>
<dbReference type="CDD" id="cd14798">
    <property type="entry name" value="RX-CC_like"/>
    <property type="match status" value="1"/>
</dbReference>
<dbReference type="AlphaFoldDB" id="A0A371E9X4"/>
<dbReference type="Proteomes" id="UP000257109">
    <property type="component" value="Unassembled WGS sequence"/>
</dbReference>
<gene>
    <name evidence="7" type="primary">RGA3</name>
    <name evidence="7" type="ORF">CR513_58797</name>
</gene>
<dbReference type="Pfam" id="PF18052">
    <property type="entry name" value="Rx_N"/>
    <property type="match status" value="1"/>
</dbReference>
<dbReference type="GO" id="GO:0043531">
    <property type="term" value="F:ADP binding"/>
    <property type="evidence" value="ECO:0007669"/>
    <property type="project" value="InterPro"/>
</dbReference>
<dbReference type="InterPro" id="IPR041118">
    <property type="entry name" value="Rx_N"/>
</dbReference>
<dbReference type="PANTHER" id="PTHR36766">
    <property type="entry name" value="PLANT BROAD-SPECTRUM MILDEW RESISTANCE PROTEIN RPW8"/>
    <property type="match status" value="1"/>
</dbReference>
<evidence type="ECO:0000256" key="1">
    <source>
        <dbReference type="ARBA" id="ARBA00022737"/>
    </source>
</evidence>
<protein>
    <submittedName>
        <fullName evidence="7">Disease resistance protein RGA3</fullName>
    </submittedName>
</protein>
<feature type="non-terminal residue" evidence="7">
    <location>
        <position position="1"/>
    </location>
</feature>
<accession>A0A371E9X4</accession>
<keyword evidence="4" id="KW-0067">ATP-binding</keyword>
<feature type="domain" description="Disease resistance N-terminal" evidence="6">
    <location>
        <begin position="6"/>
        <end position="92"/>
    </location>
</feature>
<evidence type="ECO:0000313" key="7">
    <source>
        <dbReference type="EMBL" id="RDX62832.1"/>
    </source>
</evidence>
<dbReference type="OrthoDB" id="2973320at2759"/>
<evidence type="ECO:0000256" key="4">
    <source>
        <dbReference type="ARBA" id="ARBA00022840"/>
    </source>
</evidence>
<name>A0A371E9X4_MUCPR</name>
<dbReference type="FunFam" id="3.40.50.300:FF:001091">
    <property type="entry name" value="Probable disease resistance protein At1g61300"/>
    <property type="match status" value="1"/>
</dbReference>
<comment type="caution">
    <text evidence="7">The sequence shown here is derived from an EMBL/GenBank/DDBJ whole genome shotgun (WGS) entry which is preliminary data.</text>
</comment>
<evidence type="ECO:0000256" key="3">
    <source>
        <dbReference type="ARBA" id="ARBA00022821"/>
    </source>
</evidence>
<dbReference type="EMBL" id="QJKJ01015252">
    <property type="protein sequence ID" value="RDX62832.1"/>
    <property type="molecule type" value="Genomic_DNA"/>
</dbReference>
<dbReference type="GO" id="GO:0005524">
    <property type="term" value="F:ATP binding"/>
    <property type="evidence" value="ECO:0007669"/>
    <property type="project" value="UniProtKB-KW"/>
</dbReference>
<organism evidence="7 8">
    <name type="scientific">Mucuna pruriens</name>
    <name type="common">Velvet bean</name>
    <name type="synonym">Dolichos pruriens</name>
    <dbReference type="NCBI Taxonomy" id="157652"/>
    <lineage>
        <taxon>Eukaryota</taxon>
        <taxon>Viridiplantae</taxon>
        <taxon>Streptophyta</taxon>
        <taxon>Embryophyta</taxon>
        <taxon>Tracheophyta</taxon>
        <taxon>Spermatophyta</taxon>
        <taxon>Magnoliopsida</taxon>
        <taxon>eudicotyledons</taxon>
        <taxon>Gunneridae</taxon>
        <taxon>Pentapetalae</taxon>
        <taxon>rosids</taxon>
        <taxon>fabids</taxon>
        <taxon>Fabales</taxon>
        <taxon>Fabaceae</taxon>
        <taxon>Papilionoideae</taxon>
        <taxon>50 kb inversion clade</taxon>
        <taxon>NPAAA clade</taxon>
        <taxon>indigoferoid/millettioid clade</taxon>
        <taxon>Phaseoleae</taxon>
        <taxon>Mucuna</taxon>
    </lineage>
</organism>